<dbReference type="Pfam" id="PF00208">
    <property type="entry name" value="ELFV_dehydrog"/>
    <property type="match status" value="1"/>
</dbReference>
<accession>A0ABX0H0F2</accession>
<name>A0ABX0H0F2_9BACT</name>
<dbReference type="InterPro" id="IPR046346">
    <property type="entry name" value="Aminoacid_DH-like_N_sf"/>
</dbReference>
<dbReference type="SUPFAM" id="SSF53223">
    <property type="entry name" value="Aminoacid dehydrogenase-like, N-terminal domain"/>
    <property type="match status" value="1"/>
</dbReference>
<dbReference type="InterPro" id="IPR036291">
    <property type="entry name" value="NAD(P)-bd_dom_sf"/>
</dbReference>
<comment type="caution">
    <text evidence="4">The sequence shown here is derived from an EMBL/GenBank/DDBJ whole genome shotgun (WGS) entry which is preliminary data.</text>
</comment>
<dbReference type="EMBL" id="JAANYN010000001">
    <property type="protein sequence ID" value="NHE55260.1"/>
    <property type="molecule type" value="Genomic_DNA"/>
</dbReference>
<protein>
    <submittedName>
        <fullName evidence="4">Glu/Leu/Phe/Val dehydrogenase</fullName>
    </submittedName>
</protein>
<dbReference type="Gene3D" id="3.40.50.720">
    <property type="entry name" value="NAD(P)-binding Rossmann-like Domain"/>
    <property type="match status" value="1"/>
</dbReference>
<dbReference type="PANTHER" id="PTHR11606:SF13">
    <property type="entry name" value="GLUTAMATE DEHYDROGENASE 1, MITOCHONDRIAL"/>
    <property type="match status" value="1"/>
</dbReference>
<evidence type="ECO:0000313" key="4">
    <source>
        <dbReference type="EMBL" id="NHE55260.1"/>
    </source>
</evidence>
<dbReference type="Gene3D" id="3.40.50.10860">
    <property type="entry name" value="Leucine Dehydrogenase, chain A, domain 1"/>
    <property type="match status" value="1"/>
</dbReference>
<sequence length="408" mass="45060">MRELLKKFENQQPEIVFEWSDSESEAEGWLVINSLRGGAAGGDTRMKKGLEKKDVIQLAKNTAIKYTISGPQIGGAKAGINFDPEDPRKEEVLKRWFKVVSPILKSYFGTSAGINIDEDQELIPLTESFGLWHPQEGVVDAHFKAEEPKKIRKIGQLRYGLSKIIENPEFSPSPTFRIRTSLMITGYGLAQTVIHYYKLWGGSLEGKKAIIQGWGNVGSAAAFFLSRAGVKIVGIISLEGGIIDKNGLDPDDIIKLYVNKDKNKLISRKLIPFETANKTIWDLSADIFVPAAKSRLITKPQLETMIAGGLELIASGANFPFAENDIFMGPVSTMADDQLSLIPDFISNVGIARMAAYLMSEKAQLTDEAIFQDVSKTIFKALKKCHETNPNKTQIARTALELALAKLQ</sequence>
<comment type="similarity">
    <text evidence="1">Belongs to the Glu/Leu/Phe/Val dehydrogenases family.</text>
</comment>
<feature type="domain" description="Glutamate/phenylalanine/leucine/valine/L-tryptophan dehydrogenase C-terminal" evidence="3">
    <location>
        <begin position="181"/>
        <end position="408"/>
    </location>
</feature>
<dbReference type="PANTHER" id="PTHR11606">
    <property type="entry name" value="GLUTAMATE DEHYDROGENASE"/>
    <property type="match status" value="1"/>
</dbReference>
<evidence type="ECO:0000256" key="2">
    <source>
        <dbReference type="ARBA" id="ARBA00023002"/>
    </source>
</evidence>
<evidence type="ECO:0000256" key="1">
    <source>
        <dbReference type="ARBA" id="ARBA00006382"/>
    </source>
</evidence>
<organism evidence="4 5">
    <name type="scientific">Cyclobacterium plantarum</name>
    <dbReference type="NCBI Taxonomy" id="2716263"/>
    <lineage>
        <taxon>Bacteria</taxon>
        <taxon>Pseudomonadati</taxon>
        <taxon>Bacteroidota</taxon>
        <taxon>Cytophagia</taxon>
        <taxon>Cytophagales</taxon>
        <taxon>Cyclobacteriaceae</taxon>
        <taxon>Cyclobacterium</taxon>
    </lineage>
</organism>
<dbReference type="Pfam" id="PF02812">
    <property type="entry name" value="ELFV_dehydrog_N"/>
    <property type="match status" value="1"/>
</dbReference>
<dbReference type="SUPFAM" id="SSF51735">
    <property type="entry name" value="NAD(P)-binding Rossmann-fold domains"/>
    <property type="match status" value="1"/>
</dbReference>
<dbReference type="InterPro" id="IPR006096">
    <property type="entry name" value="Glu/Leu/Phe/Val/Trp_DH_C"/>
</dbReference>
<evidence type="ECO:0000259" key="3">
    <source>
        <dbReference type="SMART" id="SM00839"/>
    </source>
</evidence>
<gene>
    <name evidence="4" type="ORF">G9Q97_00350</name>
</gene>
<dbReference type="SMART" id="SM00839">
    <property type="entry name" value="ELFV_dehydrog"/>
    <property type="match status" value="1"/>
</dbReference>
<keyword evidence="2" id="KW-0560">Oxidoreductase</keyword>
<keyword evidence="5" id="KW-1185">Reference proteome</keyword>
<dbReference type="RefSeq" id="WP_166142015.1">
    <property type="nucleotide sequence ID" value="NZ_JAANYN010000001.1"/>
</dbReference>
<dbReference type="InterPro" id="IPR006097">
    <property type="entry name" value="Glu/Leu/Phe/Val/Trp_DH_dimer"/>
</dbReference>
<proteinExistence type="inferred from homology"/>
<evidence type="ECO:0000313" key="5">
    <source>
        <dbReference type="Proteomes" id="UP000649799"/>
    </source>
</evidence>
<dbReference type="Proteomes" id="UP000649799">
    <property type="component" value="Unassembled WGS sequence"/>
</dbReference>
<reference evidence="4 5" key="1">
    <citation type="submission" date="2020-03" db="EMBL/GenBank/DDBJ databases">
        <title>Cyclobacterium plantarum sp. nov., a marine bacterium isolated from a coastal-marine wetland.</title>
        <authorList>
            <person name="Sanchez-Porro C."/>
            <person name="Ventosa A."/>
            <person name="Amoozegar M."/>
        </authorList>
    </citation>
    <scope>NUCLEOTIDE SEQUENCE [LARGE SCALE GENOMIC DNA]</scope>
    <source>
        <strain evidence="4 5">GBPx2</strain>
    </source>
</reference>